<accession>A0A915ELZ4</accession>
<protein>
    <submittedName>
        <fullName evidence="3">Apple domain-containing protein</fullName>
    </submittedName>
</protein>
<proteinExistence type="predicted"/>
<sequence>MRVNSQQFGRDSAGEPMVGRAKALAAPTGPNALELDGEMKSFFKVGGFRDGVQKAIFDETQGAPGSPDFDDQPPARPSGFNMAYDDNSVVDSRNEVPLWIPPLYRNETEQEKAATATTTPKPTNPPPVSRTLRPLVATGLGAPIPVRTTPASTLRPVQPPGRQGVQQPQQPQQFQVQQTVQQPQQRTFVPERPQQPVPQPPTQQFVPQQVQQPVPQLPQQPQQFRPVPQPPQQFVPQQPQAPQQFVPQQPQAPQQFVPQQPQVPPPQQPRPFVPQQPAIQRPGPQPVLSTNFPGQPLPQQPFRRPFNQQQPTAPRRPPQLRPVGQQQQGVQQPAPALQPQQPLVEPQNQRPLRPFQPQQPNNFASQTPRNPTVLRTGVCPNTIFYQTVLAAPFELQQVYSHFAMVVSVDQCARTCHEFNCAAAFFDPQTRHCQFNPSTSFGTLPGTCPQWPNPLYRNNIAIGSQAYKICQPRPNNPVANRFFNGQQPPPQQQLNNQFNGNQRPAPLVFQTTNHNRFNNNQNNNFQRVSNVAARGVPIEQQPKTIIVDDHFGRERLEPSEADWKSLEELESSNPGATRTTIAPLLSSLRIQPLKKGLVYSPSEEPVKEAPLPELDGSTTNFKLRDQEILSVEEEGSAPPLGKGALRNTKGVTINREGESRVLVELPSN</sequence>
<feature type="compositionally biased region" description="Pro residues" evidence="1">
    <location>
        <begin position="261"/>
        <end position="274"/>
    </location>
</feature>
<reference evidence="3" key="1">
    <citation type="submission" date="2022-11" db="UniProtKB">
        <authorList>
            <consortium name="WormBaseParasite"/>
        </authorList>
    </citation>
    <scope>IDENTIFICATION</scope>
</reference>
<dbReference type="WBParaSite" id="jg7307">
    <property type="protein sequence ID" value="jg7307"/>
    <property type="gene ID" value="jg7307"/>
</dbReference>
<feature type="compositionally biased region" description="Low complexity" evidence="1">
    <location>
        <begin position="202"/>
        <end position="226"/>
    </location>
</feature>
<feature type="compositionally biased region" description="Low complexity" evidence="1">
    <location>
        <begin position="234"/>
        <end position="260"/>
    </location>
</feature>
<dbReference type="SUPFAM" id="SSF57414">
    <property type="entry name" value="Hairpin loop containing domain-like"/>
    <property type="match status" value="1"/>
</dbReference>
<keyword evidence="2" id="KW-1185">Reference proteome</keyword>
<evidence type="ECO:0000313" key="3">
    <source>
        <dbReference type="WBParaSite" id="jg7307"/>
    </source>
</evidence>
<name>A0A915ELZ4_9BILA</name>
<feature type="region of interest" description="Disordered" evidence="1">
    <location>
        <begin position="102"/>
        <end position="372"/>
    </location>
</feature>
<evidence type="ECO:0000256" key="1">
    <source>
        <dbReference type="SAM" id="MobiDB-lite"/>
    </source>
</evidence>
<feature type="compositionally biased region" description="Low complexity" evidence="1">
    <location>
        <begin position="160"/>
        <end position="190"/>
    </location>
</feature>
<feature type="compositionally biased region" description="Low complexity" evidence="1">
    <location>
        <begin position="300"/>
        <end position="313"/>
    </location>
</feature>
<organism evidence="2 3">
    <name type="scientific">Ditylenchus dipsaci</name>
    <dbReference type="NCBI Taxonomy" id="166011"/>
    <lineage>
        <taxon>Eukaryota</taxon>
        <taxon>Metazoa</taxon>
        <taxon>Ecdysozoa</taxon>
        <taxon>Nematoda</taxon>
        <taxon>Chromadorea</taxon>
        <taxon>Rhabditida</taxon>
        <taxon>Tylenchina</taxon>
        <taxon>Tylenchomorpha</taxon>
        <taxon>Sphaerularioidea</taxon>
        <taxon>Anguinidae</taxon>
        <taxon>Anguininae</taxon>
        <taxon>Ditylenchus</taxon>
    </lineage>
</organism>
<feature type="region of interest" description="Disordered" evidence="1">
    <location>
        <begin position="59"/>
        <end position="88"/>
    </location>
</feature>
<evidence type="ECO:0000313" key="2">
    <source>
        <dbReference type="Proteomes" id="UP000887574"/>
    </source>
</evidence>
<feature type="compositionally biased region" description="Low complexity" evidence="1">
    <location>
        <begin position="321"/>
        <end position="363"/>
    </location>
</feature>
<feature type="region of interest" description="Disordered" evidence="1">
    <location>
        <begin position="1"/>
        <end position="32"/>
    </location>
</feature>
<dbReference type="AlphaFoldDB" id="A0A915ELZ4"/>
<dbReference type="Proteomes" id="UP000887574">
    <property type="component" value="Unplaced"/>
</dbReference>